<proteinExistence type="inferred from homology"/>
<keyword evidence="4" id="KW-1185">Reference proteome</keyword>
<name>A0ABY2I8Z9_9MICO</name>
<dbReference type="Gene3D" id="3.40.50.450">
    <property type="match status" value="1"/>
</dbReference>
<keyword evidence="2" id="KW-0378">Hydrolase</keyword>
<protein>
    <recommendedName>
        <fullName evidence="2">Cytokinin riboside 5'-monophosphate phosphoribohydrolase</fullName>
        <ecNumber evidence="2">3.2.2.n1</ecNumber>
    </recommendedName>
</protein>
<comment type="catalytic activity">
    <reaction evidence="2">
        <text>9-ribosyl-trans-zeatin 5'-phosphate + H2O = trans-zeatin + D-ribose 5-phosphate</text>
        <dbReference type="Rhea" id="RHEA:48564"/>
        <dbReference type="ChEBI" id="CHEBI:15377"/>
        <dbReference type="ChEBI" id="CHEBI:16522"/>
        <dbReference type="ChEBI" id="CHEBI:78346"/>
        <dbReference type="ChEBI" id="CHEBI:87947"/>
        <dbReference type="EC" id="3.2.2.n1"/>
    </reaction>
</comment>
<evidence type="ECO:0000313" key="4">
    <source>
        <dbReference type="Proteomes" id="UP000298252"/>
    </source>
</evidence>
<keyword evidence="2" id="KW-0203">Cytokinin biosynthesis</keyword>
<comment type="catalytic activity">
    <reaction evidence="2">
        <text>N(6)-(dimethylallyl)adenosine 5'-phosphate + H2O = N(6)-dimethylallyladenine + D-ribose 5-phosphate</text>
        <dbReference type="Rhea" id="RHEA:48560"/>
        <dbReference type="ChEBI" id="CHEBI:15377"/>
        <dbReference type="ChEBI" id="CHEBI:17660"/>
        <dbReference type="ChEBI" id="CHEBI:57526"/>
        <dbReference type="ChEBI" id="CHEBI:78346"/>
        <dbReference type="EC" id="3.2.2.n1"/>
    </reaction>
</comment>
<sequence>MMQIAIFTGSASGHSPVFAEGAATLARTLAEQGIGIVYGGGNVGLMGIIATEALSHGGAVIGVMPGSLVDRELAHPGLTRLEIVATMHERKARMAELSDAFIALPGGTGTLEEFFEVWTWQQLGIHNKPVALYNVDGFWDPLIATIDASVDAGFLRGAYRDALIISDNSQDLHNQLSVWKPAPHKWHTKTSTDVVPLP</sequence>
<dbReference type="Proteomes" id="UP000298252">
    <property type="component" value="Unassembled WGS sequence"/>
</dbReference>
<accession>A0ABY2I8Z9</accession>
<dbReference type="InterPro" id="IPR005269">
    <property type="entry name" value="LOG"/>
</dbReference>
<dbReference type="EMBL" id="SOFD01000001">
    <property type="protein sequence ID" value="TFB82402.1"/>
    <property type="molecule type" value="Genomic_DNA"/>
</dbReference>
<comment type="caution">
    <text evidence="3">The sequence shown here is derived from an EMBL/GenBank/DDBJ whole genome shotgun (WGS) entry which is preliminary data.</text>
</comment>
<dbReference type="NCBIfam" id="TIGR00730">
    <property type="entry name" value="Rossman fold protein, TIGR00730 family"/>
    <property type="match status" value="1"/>
</dbReference>
<reference evidence="3 4" key="1">
    <citation type="submission" date="2019-03" db="EMBL/GenBank/DDBJ databases">
        <title>Genomics of glacier-inhabiting Cryobacterium strains.</title>
        <authorList>
            <person name="Liu Q."/>
            <person name="Xin Y.-H."/>
        </authorList>
    </citation>
    <scope>NUCLEOTIDE SEQUENCE [LARGE SCALE GENOMIC DNA]</scope>
    <source>
        <strain evidence="3 4">Hh8</strain>
    </source>
</reference>
<dbReference type="PANTHER" id="PTHR31223">
    <property type="entry name" value="LOG FAMILY PROTEIN YJL055W"/>
    <property type="match status" value="1"/>
</dbReference>
<evidence type="ECO:0000256" key="2">
    <source>
        <dbReference type="RuleBase" id="RU363015"/>
    </source>
</evidence>
<dbReference type="Pfam" id="PF03641">
    <property type="entry name" value="Lysine_decarbox"/>
    <property type="match status" value="1"/>
</dbReference>
<comment type="similarity">
    <text evidence="1 2">Belongs to the LOG family.</text>
</comment>
<evidence type="ECO:0000256" key="1">
    <source>
        <dbReference type="ARBA" id="ARBA00006763"/>
    </source>
</evidence>
<dbReference type="InterPro" id="IPR031100">
    <property type="entry name" value="LOG_fam"/>
</dbReference>
<dbReference type="SUPFAM" id="SSF102405">
    <property type="entry name" value="MCP/YpsA-like"/>
    <property type="match status" value="1"/>
</dbReference>
<dbReference type="PANTHER" id="PTHR31223:SF70">
    <property type="entry name" value="LOG FAMILY PROTEIN YJL055W"/>
    <property type="match status" value="1"/>
</dbReference>
<dbReference type="EC" id="3.2.2.n1" evidence="2"/>
<evidence type="ECO:0000313" key="3">
    <source>
        <dbReference type="EMBL" id="TFB82402.1"/>
    </source>
</evidence>
<gene>
    <name evidence="3" type="ORF">E3O21_00150</name>
</gene>
<organism evidence="3 4">
    <name type="scientific">Cryobacterium flavum</name>
    <dbReference type="NCBI Taxonomy" id="1424659"/>
    <lineage>
        <taxon>Bacteria</taxon>
        <taxon>Bacillati</taxon>
        <taxon>Actinomycetota</taxon>
        <taxon>Actinomycetes</taxon>
        <taxon>Micrococcales</taxon>
        <taxon>Microbacteriaceae</taxon>
        <taxon>Cryobacterium</taxon>
    </lineage>
</organism>